<reference evidence="1 2" key="1">
    <citation type="submission" date="2023-03" db="EMBL/GenBank/DDBJ databases">
        <title>High recombination rates correlate with genetic variation in Cardiocondyla obscurior ants.</title>
        <authorList>
            <person name="Errbii M."/>
        </authorList>
    </citation>
    <scope>NUCLEOTIDE SEQUENCE [LARGE SCALE GENOMIC DNA]</scope>
    <source>
        <strain evidence="1">Alpha-2009</strain>
        <tissue evidence="1">Whole body</tissue>
    </source>
</reference>
<sequence>MNKPKRRKISAPAAIFVRLSCRFAWNVHCERHVSLDKSIRVQACKTRMFEKFTSMHFWIFEVKTYKL</sequence>
<protein>
    <recommendedName>
        <fullName evidence="3">Secreted protein</fullName>
    </recommendedName>
</protein>
<proteinExistence type="predicted"/>
<dbReference type="AlphaFoldDB" id="A0AAW2F8B2"/>
<evidence type="ECO:0000313" key="2">
    <source>
        <dbReference type="Proteomes" id="UP001430953"/>
    </source>
</evidence>
<gene>
    <name evidence="1" type="ORF">PUN28_013414</name>
</gene>
<accession>A0AAW2F8B2</accession>
<organism evidence="1 2">
    <name type="scientific">Cardiocondyla obscurior</name>
    <dbReference type="NCBI Taxonomy" id="286306"/>
    <lineage>
        <taxon>Eukaryota</taxon>
        <taxon>Metazoa</taxon>
        <taxon>Ecdysozoa</taxon>
        <taxon>Arthropoda</taxon>
        <taxon>Hexapoda</taxon>
        <taxon>Insecta</taxon>
        <taxon>Pterygota</taxon>
        <taxon>Neoptera</taxon>
        <taxon>Endopterygota</taxon>
        <taxon>Hymenoptera</taxon>
        <taxon>Apocrita</taxon>
        <taxon>Aculeata</taxon>
        <taxon>Formicoidea</taxon>
        <taxon>Formicidae</taxon>
        <taxon>Myrmicinae</taxon>
        <taxon>Cardiocondyla</taxon>
    </lineage>
</organism>
<dbReference type="Proteomes" id="UP001430953">
    <property type="component" value="Unassembled WGS sequence"/>
</dbReference>
<comment type="caution">
    <text evidence="1">The sequence shown here is derived from an EMBL/GenBank/DDBJ whole genome shotgun (WGS) entry which is preliminary data.</text>
</comment>
<evidence type="ECO:0008006" key="3">
    <source>
        <dbReference type="Google" id="ProtNLM"/>
    </source>
</evidence>
<dbReference type="EMBL" id="JADYXP020000013">
    <property type="protein sequence ID" value="KAL0112149.1"/>
    <property type="molecule type" value="Genomic_DNA"/>
</dbReference>
<evidence type="ECO:0000313" key="1">
    <source>
        <dbReference type="EMBL" id="KAL0112149.1"/>
    </source>
</evidence>
<name>A0AAW2F8B2_9HYME</name>
<keyword evidence="2" id="KW-1185">Reference proteome</keyword>